<evidence type="ECO:0000256" key="6">
    <source>
        <dbReference type="HAMAP-Rule" id="MF_01813"/>
    </source>
</evidence>
<dbReference type="Gene3D" id="3.40.50.150">
    <property type="entry name" value="Vaccinia Virus protein VP39"/>
    <property type="match status" value="1"/>
</dbReference>
<keyword evidence="5 6" id="KW-0949">S-adenosyl-L-methionine</keyword>
<keyword evidence="1 6" id="KW-0474">Menaquinone biosynthesis</keyword>
<dbReference type="PROSITE" id="PS51608">
    <property type="entry name" value="SAM_MT_UBIE"/>
    <property type="match status" value="1"/>
</dbReference>
<dbReference type="InterPro" id="IPR029063">
    <property type="entry name" value="SAM-dependent_MTases_sf"/>
</dbReference>
<protein>
    <recommendedName>
        <fullName evidence="6">Ubiquinone/menaquinone biosynthesis C-methyltransferase UbiE</fullName>
        <ecNumber evidence="6">2.1.1.163</ecNumber>
        <ecNumber evidence="6">2.1.1.201</ecNumber>
    </recommendedName>
    <alternativeName>
        <fullName evidence="6">2-methoxy-6-polyprenyl-1,4-benzoquinol methylase</fullName>
    </alternativeName>
    <alternativeName>
        <fullName evidence="6">Demethylmenaquinone methyltransferase</fullName>
    </alternativeName>
</protein>
<keyword evidence="3 6" id="KW-0808">Transferase</keyword>
<keyword evidence="8" id="KW-1185">Reference proteome</keyword>
<comment type="function">
    <text evidence="6">Methyltransferase required for the conversion of demethylmenaquinol (DMKH2) to menaquinol (MKH2) and the conversion of 2-polyprenyl-6-methoxy-1,4-benzoquinol (DDMQH2) to 2-polyprenyl-3-methyl-6-methoxy-1,4-benzoquinol (DMQH2).</text>
</comment>
<evidence type="ECO:0000256" key="4">
    <source>
        <dbReference type="ARBA" id="ARBA00022688"/>
    </source>
</evidence>
<dbReference type="CDD" id="cd02440">
    <property type="entry name" value="AdoMet_MTases"/>
    <property type="match status" value="1"/>
</dbReference>
<dbReference type="PANTHER" id="PTHR43591">
    <property type="entry name" value="METHYLTRANSFERASE"/>
    <property type="match status" value="1"/>
</dbReference>
<evidence type="ECO:0000256" key="5">
    <source>
        <dbReference type="ARBA" id="ARBA00022691"/>
    </source>
</evidence>
<dbReference type="NCBIfam" id="NF001244">
    <property type="entry name" value="PRK00216.1-5"/>
    <property type="match status" value="1"/>
</dbReference>
<dbReference type="SUPFAM" id="SSF53335">
    <property type="entry name" value="S-adenosyl-L-methionine-dependent methyltransferases"/>
    <property type="match status" value="1"/>
</dbReference>
<feature type="binding site" evidence="6">
    <location>
        <begin position="123"/>
        <end position="124"/>
    </location>
    <ligand>
        <name>S-adenosyl-L-methionine</name>
        <dbReference type="ChEBI" id="CHEBI:59789"/>
    </ligand>
</feature>
<dbReference type="HOGENOM" id="CLU_037990_0_0_6"/>
<sequence>MSDPQRRKTHFGFQTVAEEEKAARVGEVFHSVATRYDLMNDVMSMGIHRLWKRHTVQRAAVRPGMRVLDLAGGTGDLAAAFAPRVGARGRVVVCDINASMLVVGRDRLLDEGQVGNLDFVQADAERLPYPDESFDRVTIAFGLRNVTRKEIALAEMRRVLKPGGRLLVLEFSQPVAPLRPFYDAYSFKVLPMMGRLIAGDSDSYRYLAESIRMHPDQETLARMMRDVGLERVEYENLTGGVVALHRGTRL</sequence>
<dbReference type="UniPathway" id="UPA00232"/>
<comment type="catalytic activity">
    <reaction evidence="6">
        <text>a 2-demethylmenaquinol + S-adenosyl-L-methionine = a menaquinol + S-adenosyl-L-homocysteine + H(+)</text>
        <dbReference type="Rhea" id="RHEA:42640"/>
        <dbReference type="Rhea" id="RHEA-COMP:9539"/>
        <dbReference type="Rhea" id="RHEA-COMP:9563"/>
        <dbReference type="ChEBI" id="CHEBI:15378"/>
        <dbReference type="ChEBI" id="CHEBI:18151"/>
        <dbReference type="ChEBI" id="CHEBI:55437"/>
        <dbReference type="ChEBI" id="CHEBI:57856"/>
        <dbReference type="ChEBI" id="CHEBI:59789"/>
        <dbReference type="EC" id="2.1.1.163"/>
    </reaction>
</comment>
<name>W0DF68_9GAMM</name>
<dbReference type="GO" id="GO:0032259">
    <property type="term" value="P:methylation"/>
    <property type="evidence" value="ECO:0007669"/>
    <property type="project" value="UniProtKB-KW"/>
</dbReference>
<dbReference type="KEGG" id="tti:THITH_00540"/>
<dbReference type="AlphaFoldDB" id="W0DF68"/>
<gene>
    <name evidence="6 7" type="primary">ubiE</name>
    <name evidence="7" type="ORF">THITH_00540</name>
</gene>
<dbReference type="EC" id="2.1.1.163" evidence="6"/>
<comment type="similarity">
    <text evidence="6">Belongs to the class I-like SAM-binding methyltransferase superfamily. MenG/UbiE family.</text>
</comment>
<comment type="pathway">
    <text evidence="6">Cofactor biosynthesis; ubiquinone biosynthesis.</text>
</comment>
<accession>W0DF68</accession>
<reference evidence="7 8" key="1">
    <citation type="submission" date="2013-12" db="EMBL/GenBank/DDBJ databases">
        <authorList>
            <consortium name="DOE Joint Genome Institute"/>
            <person name="Muyzer G."/>
            <person name="Huntemann M."/>
            <person name="Han J."/>
            <person name="Chen A."/>
            <person name="Kyrpides N."/>
            <person name="Mavromatis K."/>
            <person name="Markowitz V."/>
            <person name="Palaniappan K."/>
            <person name="Ivanova N."/>
            <person name="Schaumberg A."/>
            <person name="Pati A."/>
            <person name="Liolios K."/>
            <person name="Nordberg H.P."/>
            <person name="Cantor M.N."/>
            <person name="Hua S.X."/>
            <person name="Woyke T."/>
        </authorList>
    </citation>
    <scope>NUCLEOTIDE SEQUENCE [LARGE SCALE GENOMIC DNA]</scope>
    <source>
        <strain evidence="7 8">ARh 1</strain>
    </source>
</reference>
<dbReference type="GO" id="GO:0043770">
    <property type="term" value="F:demethylmenaquinone methyltransferase activity"/>
    <property type="evidence" value="ECO:0007669"/>
    <property type="project" value="UniProtKB-UniRule"/>
</dbReference>
<keyword evidence="2 6" id="KW-0489">Methyltransferase</keyword>
<evidence type="ECO:0000256" key="1">
    <source>
        <dbReference type="ARBA" id="ARBA00022428"/>
    </source>
</evidence>
<keyword evidence="7" id="KW-0830">Ubiquinone</keyword>
<dbReference type="Pfam" id="PF01209">
    <property type="entry name" value="Ubie_methyltran"/>
    <property type="match status" value="1"/>
</dbReference>
<dbReference type="Proteomes" id="UP000005289">
    <property type="component" value="Chromosome"/>
</dbReference>
<evidence type="ECO:0000313" key="8">
    <source>
        <dbReference type="Proteomes" id="UP000005289"/>
    </source>
</evidence>
<dbReference type="NCBIfam" id="NF001240">
    <property type="entry name" value="PRK00216.1-1"/>
    <property type="match status" value="1"/>
</dbReference>
<dbReference type="GO" id="GO:0008425">
    <property type="term" value="F:2-methoxy-6-polyprenyl-1,4-benzoquinol methyltransferase activity"/>
    <property type="evidence" value="ECO:0007669"/>
    <property type="project" value="UniProtKB-UniRule"/>
</dbReference>
<feature type="binding site" evidence="6">
    <location>
        <position position="74"/>
    </location>
    <ligand>
        <name>S-adenosyl-L-methionine</name>
        <dbReference type="ChEBI" id="CHEBI:59789"/>
    </ligand>
</feature>
<dbReference type="InterPro" id="IPR023576">
    <property type="entry name" value="UbiE/COQ5_MeTrFase_CS"/>
</dbReference>
<dbReference type="PROSITE" id="PS01184">
    <property type="entry name" value="UBIE_2"/>
    <property type="match status" value="1"/>
</dbReference>
<dbReference type="STRING" id="713585.THITH_00540"/>
<dbReference type="GO" id="GO:0009234">
    <property type="term" value="P:menaquinone biosynthetic process"/>
    <property type="evidence" value="ECO:0007669"/>
    <property type="project" value="UniProtKB-UniRule"/>
</dbReference>
<evidence type="ECO:0000313" key="7">
    <source>
        <dbReference type="EMBL" id="AHE97011.1"/>
    </source>
</evidence>
<proteinExistence type="inferred from homology"/>
<dbReference type="NCBIfam" id="TIGR01934">
    <property type="entry name" value="MenG_MenH_UbiE"/>
    <property type="match status" value="1"/>
</dbReference>
<dbReference type="InterPro" id="IPR004033">
    <property type="entry name" value="UbiE/COQ5_MeTrFase"/>
</dbReference>
<dbReference type="PANTHER" id="PTHR43591:SF24">
    <property type="entry name" value="2-METHOXY-6-POLYPRENYL-1,4-BENZOQUINOL METHYLASE, MITOCHONDRIAL"/>
    <property type="match status" value="1"/>
</dbReference>
<dbReference type="OrthoDB" id="9808140at2"/>
<organism evidence="7 8">
    <name type="scientific">Thioalkalivibrio paradoxus ARh 1</name>
    <dbReference type="NCBI Taxonomy" id="713585"/>
    <lineage>
        <taxon>Bacteria</taxon>
        <taxon>Pseudomonadati</taxon>
        <taxon>Pseudomonadota</taxon>
        <taxon>Gammaproteobacteria</taxon>
        <taxon>Chromatiales</taxon>
        <taxon>Ectothiorhodospiraceae</taxon>
        <taxon>Thioalkalivibrio</taxon>
    </lineage>
</organism>
<comment type="pathway">
    <text evidence="6">Quinol/quinone metabolism; menaquinone biosynthesis; menaquinol from 1,4-dihydroxy-2-naphthoate: step 2/2.</text>
</comment>
<comment type="catalytic activity">
    <reaction evidence="6">
        <text>a 2-methoxy-6-(all-trans-polyprenyl)benzene-1,4-diol + S-adenosyl-L-methionine = a 5-methoxy-2-methyl-3-(all-trans-polyprenyl)benzene-1,4-diol + S-adenosyl-L-homocysteine + H(+)</text>
        <dbReference type="Rhea" id="RHEA:28286"/>
        <dbReference type="Rhea" id="RHEA-COMP:10858"/>
        <dbReference type="Rhea" id="RHEA-COMP:10859"/>
        <dbReference type="ChEBI" id="CHEBI:15378"/>
        <dbReference type="ChEBI" id="CHEBI:57856"/>
        <dbReference type="ChEBI" id="CHEBI:59789"/>
        <dbReference type="ChEBI" id="CHEBI:84166"/>
        <dbReference type="ChEBI" id="CHEBI:84167"/>
        <dbReference type="EC" id="2.1.1.201"/>
    </reaction>
</comment>
<dbReference type="GO" id="GO:0009060">
    <property type="term" value="P:aerobic respiration"/>
    <property type="evidence" value="ECO:0007669"/>
    <property type="project" value="UniProtKB-UniRule"/>
</dbReference>
<evidence type="ECO:0000256" key="3">
    <source>
        <dbReference type="ARBA" id="ARBA00022679"/>
    </source>
</evidence>
<dbReference type="UniPathway" id="UPA00079">
    <property type="reaction ID" value="UER00169"/>
</dbReference>
<evidence type="ECO:0000256" key="2">
    <source>
        <dbReference type="ARBA" id="ARBA00022603"/>
    </source>
</evidence>
<dbReference type="PROSITE" id="PS01183">
    <property type="entry name" value="UBIE_1"/>
    <property type="match status" value="1"/>
</dbReference>
<dbReference type="RefSeq" id="WP_006746483.1">
    <property type="nucleotide sequence ID" value="NZ_CP007029.1"/>
</dbReference>
<dbReference type="EC" id="2.1.1.201" evidence="6"/>
<dbReference type="EMBL" id="CP007029">
    <property type="protein sequence ID" value="AHE97011.1"/>
    <property type="molecule type" value="Genomic_DNA"/>
</dbReference>
<dbReference type="HAMAP" id="MF_01813">
    <property type="entry name" value="MenG_UbiE_methyltr"/>
    <property type="match status" value="1"/>
</dbReference>
<feature type="binding site" evidence="6">
    <location>
        <position position="95"/>
    </location>
    <ligand>
        <name>S-adenosyl-L-methionine</name>
        <dbReference type="ChEBI" id="CHEBI:59789"/>
    </ligand>
</feature>
<keyword evidence="4 6" id="KW-0831">Ubiquinone biosynthesis</keyword>
<comment type="caution">
    <text evidence="6">Lacks conserved residue(s) required for the propagation of feature annotation.</text>
</comment>